<evidence type="ECO:0000256" key="2">
    <source>
        <dbReference type="ARBA" id="ARBA00023235"/>
    </source>
</evidence>
<name>A0A415EQA9_ENTCA</name>
<dbReference type="NCBIfam" id="TIGR00654">
    <property type="entry name" value="PhzF_family"/>
    <property type="match status" value="1"/>
</dbReference>
<dbReference type="SUPFAM" id="SSF54506">
    <property type="entry name" value="Diaminopimelate epimerase-like"/>
    <property type="match status" value="1"/>
</dbReference>
<dbReference type="GO" id="GO:0005737">
    <property type="term" value="C:cytoplasm"/>
    <property type="evidence" value="ECO:0007669"/>
    <property type="project" value="TreeGrafter"/>
</dbReference>
<evidence type="ECO:0000313" key="4">
    <source>
        <dbReference type="EMBL" id="RHK05234.1"/>
    </source>
</evidence>
<organism evidence="4 5">
    <name type="scientific">Enterococcus casseliflavus</name>
    <name type="common">Enterococcus flavescens</name>
    <dbReference type="NCBI Taxonomy" id="37734"/>
    <lineage>
        <taxon>Bacteria</taxon>
        <taxon>Bacillati</taxon>
        <taxon>Bacillota</taxon>
        <taxon>Bacilli</taxon>
        <taxon>Lactobacillales</taxon>
        <taxon>Enterococcaceae</taxon>
        <taxon>Enterococcus</taxon>
    </lineage>
</organism>
<dbReference type="AlphaFoldDB" id="A0A415EQA9"/>
<proteinExistence type="inferred from homology"/>
<feature type="active site" evidence="3">
    <location>
        <position position="46"/>
    </location>
</feature>
<protein>
    <submittedName>
        <fullName evidence="4">PhzF family phenazine biosynthesis protein</fullName>
    </submittedName>
</protein>
<dbReference type="PIRSF" id="PIRSF016184">
    <property type="entry name" value="PhzC_PhzF"/>
    <property type="match status" value="1"/>
</dbReference>
<dbReference type="PANTHER" id="PTHR13774:SF17">
    <property type="entry name" value="PHENAZINE BIOSYNTHESIS-LIKE DOMAIN-CONTAINING PROTEIN"/>
    <property type="match status" value="1"/>
</dbReference>
<dbReference type="Gene3D" id="3.10.310.10">
    <property type="entry name" value="Diaminopimelate Epimerase, Chain A, domain 1"/>
    <property type="match status" value="2"/>
</dbReference>
<dbReference type="EMBL" id="QRMZ01000022">
    <property type="protein sequence ID" value="RHK05234.1"/>
    <property type="molecule type" value="Genomic_DNA"/>
</dbReference>
<comment type="caution">
    <text evidence="4">The sequence shown here is derived from an EMBL/GenBank/DDBJ whole genome shotgun (WGS) entry which is preliminary data.</text>
</comment>
<accession>A0A415EQA9</accession>
<dbReference type="InterPro" id="IPR003719">
    <property type="entry name" value="Phenazine_PhzF-like"/>
</dbReference>
<reference evidence="4 5" key="1">
    <citation type="submission" date="2018-08" db="EMBL/GenBank/DDBJ databases">
        <title>A genome reference for cultivated species of the human gut microbiota.</title>
        <authorList>
            <person name="Zou Y."/>
            <person name="Xue W."/>
            <person name="Luo G."/>
        </authorList>
    </citation>
    <scope>NUCLEOTIDE SEQUENCE [LARGE SCALE GENOMIC DNA]</scope>
    <source>
        <strain evidence="4 5">AF48-16</strain>
    </source>
</reference>
<comment type="similarity">
    <text evidence="1">Belongs to the PhzF family.</text>
</comment>
<keyword evidence="2" id="KW-0413">Isomerase</keyword>
<dbReference type="GO" id="GO:0016853">
    <property type="term" value="F:isomerase activity"/>
    <property type="evidence" value="ECO:0007669"/>
    <property type="project" value="UniProtKB-KW"/>
</dbReference>
<gene>
    <name evidence="4" type="ORF">DW084_14615</name>
</gene>
<dbReference type="Proteomes" id="UP000286288">
    <property type="component" value="Unassembled WGS sequence"/>
</dbReference>
<sequence length="261" mass="29194">MNLAYYVVDAFATKVFEGNPAAVFILPEWLPKDLMQKIAIENNLSETAFAVKETDSYSLRWFTPDREIDLCGHATLATAFVLFHYYEPQRTSIVFQTKYSGQLRVTKEGGILSLDFPAIRPEKTAILPVYEEAIGAKINEAYLARDLFFVLDNETQIQQLTPNFSFIKTFEQGVGVIVTAPGETVDFVSRTFFPKLTIDEDPVCGSAHSNLIPYWSSRLNKTQMTAKQLSARGGFLECTLADERVIIGGKGVLYAKGTCFL</sequence>
<dbReference type="Pfam" id="PF02567">
    <property type="entry name" value="PhzC-PhzF"/>
    <property type="match status" value="1"/>
</dbReference>
<dbReference type="PANTHER" id="PTHR13774">
    <property type="entry name" value="PHENAZINE BIOSYNTHESIS PROTEIN"/>
    <property type="match status" value="1"/>
</dbReference>
<evidence type="ECO:0000313" key="5">
    <source>
        <dbReference type="Proteomes" id="UP000286288"/>
    </source>
</evidence>
<evidence type="ECO:0000256" key="1">
    <source>
        <dbReference type="ARBA" id="ARBA00008270"/>
    </source>
</evidence>
<evidence type="ECO:0000256" key="3">
    <source>
        <dbReference type="PIRSR" id="PIRSR016184-1"/>
    </source>
</evidence>